<protein>
    <submittedName>
        <fullName evidence="2">Uncharacterized protein</fullName>
    </submittedName>
</protein>
<feature type="compositionally biased region" description="Acidic residues" evidence="1">
    <location>
        <begin position="140"/>
        <end position="156"/>
    </location>
</feature>
<name>A0A368XMK9_9BURK</name>
<evidence type="ECO:0000256" key="1">
    <source>
        <dbReference type="SAM" id="MobiDB-lite"/>
    </source>
</evidence>
<dbReference type="OrthoDB" id="9179699at2"/>
<keyword evidence="3" id="KW-1185">Reference proteome</keyword>
<feature type="compositionally biased region" description="Basic and acidic residues" evidence="1">
    <location>
        <begin position="173"/>
        <end position="193"/>
    </location>
</feature>
<sequence length="193" mass="21510">MHVSPFFRNLRSAYLAELDDMRHDSEGQHVLDRRLAERRGELSFLVAMLELSPEMVAVVLHKAFQFRSGPAMERLLACEAGNLTAWDSLREGIEIAPWAQATVQTLRQHPAGDNFLSVAAALEYMVGSTRHAADGADHGDDADDADREDDRDGDQDADARQPLSADDLDDADAQTREEARADWMAEQGFDRKD</sequence>
<reference evidence="2 3" key="1">
    <citation type="submission" date="2018-07" db="EMBL/GenBank/DDBJ databases">
        <title>Genomic Encyclopedia of Type Strains, Phase IV (KMG-IV): sequencing the most valuable type-strain genomes for metagenomic binning, comparative biology and taxonomic classification.</title>
        <authorList>
            <person name="Goeker M."/>
        </authorList>
    </citation>
    <scope>NUCLEOTIDE SEQUENCE [LARGE SCALE GENOMIC DNA]</scope>
    <source>
        <strain evidence="2 3">DSM 21634</strain>
    </source>
</reference>
<evidence type="ECO:0000313" key="2">
    <source>
        <dbReference type="EMBL" id="RCW69241.1"/>
    </source>
</evidence>
<proteinExistence type="predicted"/>
<comment type="caution">
    <text evidence="2">The sequence shown here is derived from an EMBL/GenBank/DDBJ whole genome shotgun (WGS) entry which is preliminary data.</text>
</comment>
<dbReference type="Proteomes" id="UP000252884">
    <property type="component" value="Unassembled WGS sequence"/>
</dbReference>
<dbReference type="AlphaFoldDB" id="A0A368XMK9"/>
<evidence type="ECO:0000313" key="3">
    <source>
        <dbReference type="Proteomes" id="UP000252884"/>
    </source>
</evidence>
<dbReference type="EMBL" id="QPJK01000006">
    <property type="protein sequence ID" value="RCW69241.1"/>
    <property type="molecule type" value="Genomic_DNA"/>
</dbReference>
<feature type="region of interest" description="Disordered" evidence="1">
    <location>
        <begin position="131"/>
        <end position="193"/>
    </location>
</feature>
<gene>
    <name evidence="2" type="ORF">DES41_106112</name>
</gene>
<organism evidence="2 3">
    <name type="scientific">Pseudorhodoferax soli</name>
    <dbReference type="NCBI Taxonomy" id="545864"/>
    <lineage>
        <taxon>Bacteria</taxon>
        <taxon>Pseudomonadati</taxon>
        <taxon>Pseudomonadota</taxon>
        <taxon>Betaproteobacteria</taxon>
        <taxon>Burkholderiales</taxon>
        <taxon>Comamonadaceae</taxon>
    </lineage>
</organism>
<accession>A0A368XMK9</accession>
<dbReference type="RefSeq" id="WP_114469665.1">
    <property type="nucleotide sequence ID" value="NZ_QPJK01000006.1"/>
</dbReference>